<feature type="region of interest" description="Disordered" evidence="1">
    <location>
        <begin position="137"/>
        <end position="158"/>
    </location>
</feature>
<name>A0A8S9R5P2_BRACR</name>
<feature type="compositionally biased region" description="Basic residues" evidence="1">
    <location>
        <begin position="292"/>
        <end position="306"/>
    </location>
</feature>
<gene>
    <name evidence="2" type="ORF">F2Q69_00014573</name>
</gene>
<feature type="compositionally biased region" description="Basic and acidic residues" evidence="1">
    <location>
        <begin position="260"/>
        <end position="271"/>
    </location>
</feature>
<feature type="compositionally biased region" description="Basic and acidic residues" evidence="1">
    <location>
        <begin position="192"/>
        <end position="209"/>
    </location>
</feature>
<feature type="region of interest" description="Disordered" evidence="1">
    <location>
        <begin position="77"/>
        <end position="101"/>
    </location>
</feature>
<dbReference type="Proteomes" id="UP000712600">
    <property type="component" value="Unassembled WGS sequence"/>
</dbReference>
<dbReference type="AlphaFoldDB" id="A0A8S9R5P2"/>
<accession>A0A8S9R5P2</accession>
<comment type="caution">
    <text evidence="2">The sequence shown here is derived from an EMBL/GenBank/DDBJ whole genome shotgun (WGS) entry which is preliminary data.</text>
</comment>
<organism evidence="2 3">
    <name type="scientific">Brassica cretica</name>
    <name type="common">Mustard</name>
    <dbReference type="NCBI Taxonomy" id="69181"/>
    <lineage>
        <taxon>Eukaryota</taxon>
        <taxon>Viridiplantae</taxon>
        <taxon>Streptophyta</taxon>
        <taxon>Embryophyta</taxon>
        <taxon>Tracheophyta</taxon>
        <taxon>Spermatophyta</taxon>
        <taxon>Magnoliopsida</taxon>
        <taxon>eudicotyledons</taxon>
        <taxon>Gunneridae</taxon>
        <taxon>Pentapetalae</taxon>
        <taxon>rosids</taxon>
        <taxon>malvids</taxon>
        <taxon>Brassicales</taxon>
        <taxon>Brassicaceae</taxon>
        <taxon>Brassiceae</taxon>
        <taxon>Brassica</taxon>
    </lineage>
</organism>
<evidence type="ECO:0000313" key="3">
    <source>
        <dbReference type="Proteomes" id="UP000712600"/>
    </source>
</evidence>
<evidence type="ECO:0000313" key="2">
    <source>
        <dbReference type="EMBL" id="KAF3558949.1"/>
    </source>
</evidence>
<feature type="region of interest" description="Disordered" evidence="1">
    <location>
        <begin position="172"/>
        <end position="341"/>
    </location>
</feature>
<feature type="compositionally biased region" description="Basic and acidic residues" evidence="1">
    <location>
        <begin position="85"/>
        <end position="101"/>
    </location>
</feature>
<feature type="region of interest" description="Disordered" evidence="1">
    <location>
        <begin position="1"/>
        <end position="46"/>
    </location>
</feature>
<feature type="compositionally biased region" description="Polar residues" evidence="1">
    <location>
        <begin position="307"/>
        <end position="320"/>
    </location>
</feature>
<reference evidence="2" key="1">
    <citation type="submission" date="2019-12" db="EMBL/GenBank/DDBJ databases">
        <title>Genome sequencing and annotation of Brassica cretica.</title>
        <authorList>
            <person name="Studholme D.J."/>
            <person name="Sarris P."/>
        </authorList>
    </citation>
    <scope>NUCLEOTIDE SEQUENCE</scope>
    <source>
        <strain evidence="2">PFS-109/04</strain>
        <tissue evidence="2">Leaf</tissue>
    </source>
</reference>
<feature type="compositionally biased region" description="Acidic residues" evidence="1">
    <location>
        <begin position="174"/>
        <end position="191"/>
    </location>
</feature>
<protein>
    <submittedName>
        <fullName evidence="2">Uncharacterized protein</fullName>
    </submittedName>
</protein>
<sequence length="415" mass="47114">MIPEIGRGHSNWNNNDKMIQHSVHPRDSQSVSRYSPSRRVSPDSQRTLTVHYVGQRDRGYNRDLPRVSTQRINREWRPVRPSQGGDRKSLGEVMESGEKEMEAERRRIEKGKGIAIEPPSNQERASHGRSKLIIREPKGTEGAEASVQVPEEDEEYMDEEAFEKMVELYTDPEPVLDEEMLNIDDLMEEEHELERKEKERESSNKKRELQQNTEGMETQGEREEEDIRGQQTKKAVGKRSPNVAVPSQPRAGSTVVGASNDRDQEGTLQREAKRKKVPRSPEIKGTTASKKLALRGRASPKSKATRQSRLNMARPTSQFPRNELCGGNASHPTRARKGSLRSDRTSIPLGRYVATELESKLGHYVATELEPELGRYVATELFRNVDTTLVHAFTSTLRCYLPKTVANPFHDSPPF</sequence>
<proteinExistence type="predicted"/>
<dbReference type="EMBL" id="QGKX02000996">
    <property type="protein sequence ID" value="KAF3558949.1"/>
    <property type="molecule type" value="Genomic_DNA"/>
</dbReference>
<feature type="compositionally biased region" description="Low complexity" evidence="1">
    <location>
        <begin position="28"/>
        <end position="44"/>
    </location>
</feature>
<evidence type="ECO:0000256" key="1">
    <source>
        <dbReference type="SAM" id="MobiDB-lite"/>
    </source>
</evidence>
<feature type="compositionally biased region" description="Basic and acidic residues" evidence="1">
    <location>
        <begin position="219"/>
        <end position="228"/>
    </location>
</feature>